<feature type="transmembrane region" description="Helical" evidence="5">
    <location>
        <begin position="338"/>
        <end position="355"/>
    </location>
</feature>
<accession>A0A136JCB1</accession>
<dbReference type="EMBL" id="KQ964247">
    <property type="protein sequence ID" value="KXJ94766.1"/>
    <property type="molecule type" value="Genomic_DNA"/>
</dbReference>
<proteinExistence type="predicted"/>
<evidence type="ECO:0000313" key="7">
    <source>
        <dbReference type="Proteomes" id="UP000070501"/>
    </source>
</evidence>
<evidence type="ECO:0000256" key="2">
    <source>
        <dbReference type="ARBA" id="ARBA00022692"/>
    </source>
</evidence>
<gene>
    <name evidence="6" type="ORF">Micbo1qcDRAFT_221238</name>
</gene>
<dbReference type="InterPro" id="IPR050475">
    <property type="entry name" value="Prenyltransferase_related"/>
</dbReference>
<organism evidence="6 7">
    <name type="scientific">Microdochium bolleyi</name>
    <dbReference type="NCBI Taxonomy" id="196109"/>
    <lineage>
        <taxon>Eukaryota</taxon>
        <taxon>Fungi</taxon>
        <taxon>Dikarya</taxon>
        <taxon>Ascomycota</taxon>
        <taxon>Pezizomycotina</taxon>
        <taxon>Sordariomycetes</taxon>
        <taxon>Xylariomycetidae</taxon>
        <taxon>Xylariales</taxon>
        <taxon>Microdochiaceae</taxon>
        <taxon>Microdochium</taxon>
    </lineage>
</organism>
<evidence type="ECO:0000256" key="1">
    <source>
        <dbReference type="ARBA" id="ARBA00004141"/>
    </source>
</evidence>
<keyword evidence="7" id="KW-1185">Reference proteome</keyword>
<protein>
    <submittedName>
        <fullName evidence="6">UbiA prenyltransferase family-domain-containing protein</fullName>
    </submittedName>
</protein>
<dbReference type="GO" id="GO:0016765">
    <property type="term" value="F:transferase activity, transferring alkyl or aryl (other than methyl) groups"/>
    <property type="evidence" value="ECO:0007669"/>
    <property type="project" value="InterPro"/>
</dbReference>
<dbReference type="Pfam" id="PF01040">
    <property type="entry name" value="UbiA"/>
    <property type="match status" value="1"/>
</dbReference>
<feature type="transmembrane region" description="Helical" evidence="5">
    <location>
        <begin position="149"/>
        <end position="180"/>
    </location>
</feature>
<dbReference type="Proteomes" id="UP000070501">
    <property type="component" value="Unassembled WGS sequence"/>
</dbReference>
<feature type="transmembrane region" description="Helical" evidence="5">
    <location>
        <begin position="201"/>
        <end position="222"/>
    </location>
</feature>
<dbReference type="CDD" id="cd13965">
    <property type="entry name" value="PT_UbiA_3"/>
    <property type="match status" value="1"/>
</dbReference>
<sequence>MDTIPEKQQYHDAELGSSGSLLPNDEASALLSPRLPPSSNTKPTKSPLQYLYTLYMFTRSDFKTVIIPQSIFALCAASRTESSPAARNMPSFIIRVAFMLLWLWLHLIVENVANQRLEASVLEDAANKPWRPIPSGLISPRQSQAILRYAVPLCLLASSSVGGMPLLLPSATLMVFVWLYNDLDGSAAGPLQRSAINAAGLACFGWGALAVLLSGEGLFSAAGAATINEHGGGEILPRTLQLWIALTALVVFSTVHAADFPDVEGDRERGRQTMPLVYGEAASRWVLAVAVPGWSVASLLFWDVAVGVYWVAPLLVAGCMASLTVLRRDDHGSDEGVWKLWCLWTVTLFVLPLAGST</sequence>
<evidence type="ECO:0000256" key="5">
    <source>
        <dbReference type="SAM" id="Phobius"/>
    </source>
</evidence>
<name>A0A136JCB1_9PEZI</name>
<dbReference type="InParanoid" id="A0A136JCB1"/>
<dbReference type="PANTHER" id="PTHR42723">
    <property type="entry name" value="CHLOROPHYLL SYNTHASE"/>
    <property type="match status" value="1"/>
</dbReference>
<keyword evidence="4 5" id="KW-0472">Membrane</keyword>
<feature type="transmembrane region" description="Helical" evidence="5">
    <location>
        <begin position="308"/>
        <end position="326"/>
    </location>
</feature>
<reference evidence="7" key="1">
    <citation type="submission" date="2016-02" db="EMBL/GenBank/DDBJ databases">
        <title>Draft genome sequence of Microdochium bolleyi, a fungal endophyte of beachgrass.</title>
        <authorList>
            <consortium name="DOE Joint Genome Institute"/>
            <person name="David A.S."/>
            <person name="May G."/>
            <person name="Haridas S."/>
            <person name="Lim J."/>
            <person name="Wang M."/>
            <person name="Labutti K."/>
            <person name="Lipzen A."/>
            <person name="Barry K."/>
            <person name="Grigoriev I.V."/>
        </authorList>
    </citation>
    <scope>NUCLEOTIDE SEQUENCE [LARGE SCALE GENOMIC DNA]</scope>
    <source>
        <strain evidence="7">J235TASD1</strain>
    </source>
</reference>
<feature type="transmembrane region" description="Helical" evidence="5">
    <location>
        <begin position="242"/>
        <end position="260"/>
    </location>
</feature>
<keyword evidence="6" id="KW-0808">Transferase</keyword>
<dbReference type="OrthoDB" id="434972at2759"/>
<dbReference type="AlphaFoldDB" id="A0A136JCB1"/>
<evidence type="ECO:0000256" key="3">
    <source>
        <dbReference type="ARBA" id="ARBA00022989"/>
    </source>
</evidence>
<dbReference type="PANTHER" id="PTHR42723:SF1">
    <property type="entry name" value="CHLOROPHYLL SYNTHASE, CHLOROPLASTIC"/>
    <property type="match status" value="1"/>
</dbReference>
<keyword evidence="2 5" id="KW-0812">Transmembrane</keyword>
<evidence type="ECO:0000313" key="6">
    <source>
        <dbReference type="EMBL" id="KXJ94766.1"/>
    </source>
</evidence>
<comment type="subcellular location">
    <subcellularLocation>
        <location evidence="1">Membrane</location>
        <topology evidence="1">Multi-pass membrane protein</topology>
    </subcellularLocation>
</comment>
<evidence type="ECO:0000256" key="4">
    <source>
        <dbReference type="ARBA" id="ARBA00023136"/>
    </source>
</evidence>
<keyword evidence="3 5" id="KW-1133">Transmembrane helix</keyword>
<dbReference type="STRING" id="196109.A0A136JCB1"/>
<dbReference type="InterPro" id="IPR000537">
    <property type="entry name" value="UbiA_prenyltransferase"/>
</dbReference>
<dbReference type="GO" id="GO:0016020">
    <property type="term" value="C:membrane"/>
    <property type="evidence" value="ECO:0007669"/>
    <property type="project" value="UniProtKB-SubCell"/>
</dbReference>